<feature type="region of interest" description="Disordered" evidence="6">
    <location>
        <begin position="477"/>
        <end position="513"/>
    </location>
</feature>
<sequence length="801" mass="88840">MLVEGVSQKGDWVVTGRWRVLARCQHTHSQGMDLEWALRPRVTDERMRKWLWARLSSQLLLCSPSAHHVLLPDPHQLLLCSAFVPPSSSQLLLLLLHFILPAMTPCFSPEISETMMELSSSVWRILLLPLLVLPGHCHSSCPQDCSCKSENFIFCIHRRSSSMPLDVPASTVHLYVFQNGISSIKQQDFLGLDKLDLLDLSQNNLAEIPDGVFSSLISMRNLDLSLNSITHITKDSFAGLVKLERLYLHRNHIQNIHVDAFRDLEHLLELKLQGNQINVLPALQLPRLLLLDLSFNIIPAPRPSDLQTPHLESLKMAGMGLTTLDEGLMGSLGNLHELDVSQNQLAGMPPALKSAKGLIRLNLASNPLGPLRQEDFQNLVGLLKLDLSNLNLHGFPVGFFHMFPKLQHLTAAKNPFNCLCPLAWFPSWLKEKKVELNQKEDTRCHFPPANAGRMLAELEHKDFGCPTTTDLSNIFTTSSEHDTPNPTTALGTTQLLPALSPSDPDREPDDVNQYLPPEVPASPGSVEKYEELLCPSNICLNGGKCRFDHWGQVDCLCPPTTFGTYCENENEVQPPPLSPRVSVVTVATAEPDNISSHHVTSTSISLDLHRYIESRPYIRGIRLTYRNLSGPDRRPLHLNVPASYPEYTLRGLQPNCTYFVCASPLGEPVEDAGSSCMEARTAEIFTPPHEPRMNKSEPSSTALVPVLVAVAVVMAVAIVAAVVVVLQRRRAKSPVDMDLGEPAPFELEGVKTFLENGTGPQKQSEIMPCPTVCQNSRDYAVPLIQEQFAVNSTDGRTPPIF</sequence>
<proteinExistence type="predicted"/>
<evidence type="ECO:0000259" key="8">
    <source>
        <dbReference type="PROSITE" id="PS50026"/>
    </source>
</evidence>
<feature type="domain" description="Fibronectin type-III" evidence="9">
    <location>
        <begin position="590"/>
        <end position="689"/>
    </location>
</feature>
<dbReference type="SMART" id="SM00082">
    <property type="entry name" value="LRRCT"/>
    <property type="match status" value="1"/>
</dbReference>
<keyword evidence="3" id="KW-0677">Repeat</keyword>
<dbReference type="InterPro" id="IPR000483">
    <property type="entry name" value="Cys-rich_flank_reg_C"/>
</dbReference>
<comment type="caution">
    <text evidence="10">The sequence shown here is derived from an EMBL/GenBank/DDBJ whole genome shotgun (WGS) entry which is preliminary data.</text>
</comment>
<evidence type="ECO:0000256" key="6">
    <source>
        <dbReference type="SAM" id="MobiDB-lite"/>
    </source>
</evidence>
<evidence type="ECO:0000259" key="9">
    <source>
        <dbReference type="PROSITE" id="PS50853"/>
    </source>
</evidence>
<name>A0AAD8ZP04_9TELE</name>
<dbReference type="CDD" id="cd00054">
    <property type="entry name" value="EGF_CA"/>
    <property type="match status" value="1"/>
</dbReference>
<dbReference type="PROSITE" id="PS50853">
    <property type="entry name" value="FN3"/>
    <property type="match status" value="1"/>
</dbReference>
<reference evidence="10" key="1">
    <citation type="submission" date="2023-03" db="EMBL/GenBank/DDBJ databases">
        <title>Electrophorus voltai genome.</title>
        <authorList>
            <person name="Bian C."/>
        </authorList>
    </citation>
    <scope>NUCLEOTIDE SEQUENCE</scope>
    <source>
        <strain evidence="10">CB-2022</strain>
        <tissue evidence="10">Muscle</tissue>
    </source>
</reference>
<comment type="caution">
    <text evidence="5">Lacks conserved residue(s) required for the propagation of feature annotation.</text>
</comment>
<dbReference type="FunFam" id="3.80.10.10:FF:000211">
    <property type="entry name" value="vasorin"/>
    <property type="match status" value="1"/>
</dbReference>
<dbReference type="InterPro" id="IPR000742">
    <property type="entry name" value="EGF"/>
</dbReference>
<keyword evidence="7" id="KW-0472">Membrane</keyword>
<dbReference type="AlphaFoldDB" id="A0AAD8ZP04"/>
<dbReference type="Gene3D" id="2.60.40.10">
    <property type="entry name" value="Immunoglobulins"/>
    <property type="match status" value="1"/>
</dbReference>
<dbReference type="InterPro" id="IPR001611">
    <property type="entry name" value="Leu-rich_rpt"/>
</dbReference>
<keyword evidence="2" id="KW-0732">Signal</keyword>
<evidence type="ECO:0000256" key="7">
    <source>
        <dbReference type="SAM" id="Phobius"/>
    </source>
</evidence>
<evidence type="ECO:0000256" key="4">
    <source>
        <dbReference type="ARBA" id="ARBA00023157"/>
    </source>
</evidence>
<dbReference type="SUPFAM" id="SSF52058">
    <property type="entry name" value="L domain-like"/>
    <property type="match status" value="1"/>
</dbReference>
<evidence type="ECO:0000256" key="1">
    <source>
        <dbReference type="ARBA" id="ARBA00022614"/>
    </source>
</evidence>
<dbReference type="PANTHER" id="PTHR45712:SF22">
    <property type="entry name" value="INSULIN-LIKE GROWTH FACTOR-BINDING PROTEIN COMPLEX ACID LABILE SUBUNIT"/>
    <property type="match status" value="1"/>
</dbReference>
<evidence type="ECO:0000313" key="10">
    <source>
        <dbReference type="EMBL" id="KAK1802359.1"/>
    </source>
</evidence>
<dbReference type="SUPFAM" id="SSF49265">
    <property type="entry name" value="Fibronectin type III"/>
    <property type="match status" value="1"/>
</dbReference>
<dbReference type="InterPro" id="IPR036116">
    <property type="entry name" value="FN3_sf"/>
</dbReference>
<dbReference type="PANTHER" id="PTHR45712">
    <property type="entry name" value="AGAP008170-PA"/>
    <property type="match status" value="1"/>
</dbReference>
<protein>
    <recommendedName>
        <fullName evidence="12">Vasorin a</fullName>
    </recommendedName>
</protein>
<feature type="compositionally biased region" description="Polar residues" evidence="6">
    <location>
        <begin position="477"/>
        <end position="495"/>
    </location>
</feature>
<organism evidence="10 11">
    <name type="scientific">Electrophorus voltai</name>
    <dbReference type="NCBI Taxonomy" id="2609070"/>
    <lineage>
        <taxon>Eukaryota</taxon>
        <taxon>Metazoa</taxon>
        <taxon>Chordata</taxon>
        <taxon>Craniata</taxon>
        <taxon>Vertebrata</taxon>
        <taxon>Euteleostomi</taxon>
        <taxon>Actinopterygii</taxon>
        <taxon>Neopterygii</taxon>
        <taxon>Teleostei</taxon>
        <taxon>Ostariophysi</taxon>
        <taxon>Gymnotiformes</taxon>
        <taxon>Gymnotoidei</taxon>
        <taxon>Gymnotidae</taxon>
        <taxon>Electrophorus</taxon>
    </lineage>
</organism>
<dbReference type="SMART" id="SM00369">
    <property type="entry name" value="LRR_TYP"/>
    <property type="match status" value="6"/>
</dbReference>
<dbReference type="CDD" id="cd00063">
    <property type="entry name" value="FN3"/>
    <property type="match status" value="1"/>
</dbReference>
<dbReference type="PROSITE" id="PS51450">
    <property type="entry name" value="LRR"/>
    <property type="match status" value="1"/>
</dbReference>
<dbReference type="EMBL" id="JAROKS010000007">
    <property type="protein sequence ID" value="KAK1802359.1"/>
    <property type="molecule type" value="Genomic_DNA"/>
</dbReference>
<evidence type="ECO:0000313" key="11">
    <source>
        <dbReference type="Proteomes" id="UP001239994"/>
    </source>
</evidence>
<keyword evidence="1" id="KW-0433">Leucine-rich repeat</keyword>
<dbReference type="SUPFAM" id="SSF57196">
    <property type="entry name" value="EGF/Laminin"/>
    <property type="match status" value="1"/>
</dbReference>
<accession>A0AAD8ZP04</accession>
<dbReference type="InterPro" id="IPR003591">
    <property type="entry name" value="Leu-rich_rpt_typical-subtyp"/>
</dbReference>
<evidence type="ECO:0000256" key="5">
    <source>
        <dbReference type="PROSITE-ProRule" id="PRU00076"/>
    </source>
</evidence>
<dbReference type="Proteomes" id="UP001239994">
    <property type="component" value="Unassembled WGS sequence"/>
</dbReference>
<keyword evidence="4 5" id="KW-1015">Disulfide bond</keyword>
<evidence type="ECO:0008006" key="12">
    <source>
        <dbReference type="Google" id="ProtNLM"/>
    </source>
</evidence>
<dbReference type="Pfam" id="PF13855">
    <property type="entry name" value="LRR_8"/>
    <property type="match status" value="1"/>
</dbReference>
<keyword evidence="11" id="KW-1185">Reference proteome</keyword>
<evidence type="ECO:0000256" key="3">
    <source>
        <dbReference type="ARBA" id="ARBA00022737"/>
    </source>
</evidence>
<feature type="disulfide bond" evidence="5">
    <location>
        <begin position="557"/>
        <end position="566"/>
    </location>
</feature>
<dbReference type="InterPro" id="IPR050333">
    <property type="entry name" value="SLRP"/>
</dbReference>
<gene>
    <name evidence="10" type="ORF">P4O66_022020</name>
</gene>
<dbReference type="PROSITE" id="PS50026">
    <property type="entry name" value="EGF_3"/>
    <property type="match status" value="1"/>
</dbReference>
<dbReference type="InterPro" id="IPR013783">
    <property type="entry name" value="Ig-like_fold"/>
</dbReference>
<feature type="transmembrane region" description="Helical" evidence="7">
    <location>
        <begin position="702"/>
        <end position="726"/>
    </location>
</feature>
<dbReference type="Gene3D" id="2.10.25.10">
    <property type="entry name" value="Laminin"/>
    <property type="match status" value="1"/>
</dbReference>
<feature type="domain" description="EGF-like" evidence="8">
    <location>
        <begin position="530"/>
        <end position="567"/>
    </location>
</feature>
<dbReference type="Gene3D" id="3.80.10.10">
    <property type="entry name" value="Ribonuclease Inhibitor"/>
    <property type="match status" value="2"/>
</dbReference>
<dbReference type="PROSITE" id="PS00022">
    <property type="entry name" value="EGF_1"/>
    <property type="match status" value="1"/>
</dbReference>
<evidence type="ECO:0000256" key="2">
    <source>
        <dbReference type="ARBA" id="ARBA00022729"/>
    </source>
</evidence>
<dbReference type="InterPro" id="IPR032675">
    <property type="entry name" value="LRR_dom_sf"/>
</dbReference>
<dbReference type="InterPro" id="IPR003961">
    <property type="entry name" value="FN3_dom"/>
</dbReference>
<keyword evidence="7" id="KW-0812">Transmembrane</keyword>
<keyword evidence="5" id="KW-0245">EGF-like domain</keyword>
<keyword evidence="7" id="KW-1133">Transmembrane helix</keyword>